<dbReference type="RefSeq" id="XP_012897722.1">
    <property type="nucleotide sequence ID" value="XM_013042268.1"/>
</dbReference>
<keyword evidence="6" id="KW-0539">Nucleus</keyword>
<feature type="domain" description="CCHC-type" evidence="8">
    <location>
        <begin position="86"/>
        <end position="101"/>
    </location>
</feature>
<dbReference type="Gene3D" id="4.10.60.10">
    <property type="entry name" value="Zinc finger, CCHC-type"/>
    <property type="match status" value="1"/>
</dbReference>
<evidence type="ECO:0000313" key="9">
    <source>
        <dbReference type="EMBL" id="CBK23674.2"/>
    </source>
</evidence>
<dbReference type="GO" id="GO:0071031">
    <property type="term" value="P:nuclear mRNA surveillance of mRNA 3'-end processing"/>
    <property type="evidence" value="ECO:0007669"/>
    <property type="project" value="TreeGrafter"/>
</dbReference>
<keyword evidence="3" id="KW-0677">Repeat</keyword>
<dbReference type="GO" id="GO:0003723">
    <property type="term" value="F:RNA binding"/>
    <property type="evidence" value="ECO:0007669"/>
    <property type="project" value="TreeGrafter"/>
</dbReference>
<name>D8M6C1_BLAHO</name>
<dbReference type="GeneID" id="24922788"/>
<dbReference type="PANTHER" id="PTHR46543">
    <property type="entry name" value="ZINC FINGER CCHC DOMAIN-CONTAINING PROTEIN 7"/>
    <property type="match status" value="1"/>
</dbReference>
<feature type="domain" description="CCHC-type" evidence="8">
    <location>
        <begin position="145"/>
        <end position="161"/>
    </location>
</feature>
<evidence type="ECO:0000259" key="8">
    <source>
        <dbReference type="PROSITE" id="PS50158"/>
    </source>
</evidence>
<dbReference type="SUPFAM" id="SSF57756">
    <property type="entry name" value="Retrovirus zinc finger-like domains"/>
    <property type="match status" value="1"/>
</dbReference>
<evidence type="ECO:0000256" key="1">
    <source>
        <dbReference type="ARBA" id="ARBA00004123"/>
    </source>
</evidence>
<evidence type="ECO:0000313" key="10">
    <source>
        <dbReference type="Proteomes" id="UP000008312"/>
    </source>
</evidence>
<dbReference type="GO" id="GO:0071037">
    <property type="term" value="P:nuclear polyadenylation-dependent snRNA catabolic process"/>
    <property type="evidence" value="ECO:0007669"/>
    <property type="project" value="TreeGrafter"/>
</dbReference>
<keyword evidence="2" id="KW-0479">Metal-binding</keyword>
<organism evidence="9">
    <name type="scientific">Blastocystis hominis</name>
    <dbReference type="NCBI Taxonomy" id="12968"/>
    <lineage>
        <taxon>Eukaryota</taxon>
        <taxon>Sar</taxon>
        <taxon>Stramenopiles</taxon>
        <taxon>Bigyra</taxon>
        <taxon>Opalozoa</taxon>
        <taxon>Opalinata</taxon>
        <taxon>Blastocystidae</taxon>
        <taxon>Blastocystis</taxon>
    </lineage>
</organism>
<gene>
    <name evidence="9" type="ORF">GSBLH_T00006664001</name>
</gene>
<keyword evidence="4 7" id="KW-0863">Zinc-finger</keyword>
<accession>D8M6C1</accession>
<dbReference type="SMART" id="SM00343">
    <property type="entry name" value="ZnF_C2HC"/>
    <property type="match status" value="4"/>
</dbReference>
<evidence type="ECO:0000256" key="4">
    <source>
        <dbReference type="ARBA" id="ARBA00022771"/>
    </source>
</evidence>
<dbReference type="GO" id="GO:0071039">
    <property type="term" value="P:nuclear polyadenylation-dependent CUT catabolic process"/>
    <property type="evidence" value="ECO:0007669"/>
    <property type="project" value="TreeGrafter"/>
</dbReference>
<feature type="domain" description="CCHC-type" evidence="8">
    <location>
        <begin position="184"/>
        <end position="199"/>
    </location>
</feature>
<dbReference type="InParanoid" id="D8M6C1"/>
<sequence length="205" mass="23431">MTVCWKVSKFFFRSFHYMQRGQTSNNNSNESCQVLQRIAPAPIILCKQLHVPNTAIDPDIKHRNLERRIIIKDCTAVIPVRFSSHRCLVCGKLGHNEHECRFRYQGPQLRKAQTETSTDESTCALCGIHCLAFTICFAHCPNNPRCRRCGEEGHTARKCSNAVLCRNCFQLGHWTRDCTNEPVCANCKETGHKVHECPQLVEQSE</sequence>
<proteinExistence type="predicted"/>
<evidence type="ECO:0000256" key="2">
    <source>
        <dbReference type="ARBA" id="ARBA00022723"/>
    </source>
</evidence>
<dbReference type="GO" id="GO:0071036">
    <property type="term" value="P:nuclear polyadenylation-dependent snoRNA catabolic process"/>
    <property type="evidence" value="ECO:0007669"/>
    <property type="project" value="TreeGrafter"/>
</dbReference>
<dbReference type="InterPro" id="IPR036875">
    <property type="entry name" value="Znf_CCHC_sf"/>
</dbReference>
<dbReference type="Pfam" id="PF00098">
    <property type="entry name" value="zf-CCHC"/>
    <property type="match status" value="3"/>
</dbReference>
<dbReference type="EMBL" id="FN668661">
    <property type="protein sequence ID" value="CBK23674.2"/>
    <property type="molecule type" value="Genomic_DNA"/>
</dbReference>
<feature type="domain" description="CCHC-type" evidence="8">
    <location>
        <begin position="165"/>
        <end position="180"/>
    </location>
</feature>
<dbReference type="InterPro" id="IPR051644">
    <property type="entry name" value="TRAMP_AT-DNA-binding"/>
</dbReference>
<comment type="subcellular location">
    <subcellularLocation>
        <location evidence="1">Nucleus</location>
    </subcellularLocation>
</comment>
<keyword evidence="10" id="KW-1185">Reference proteome</keyword>
<dbReference type="InterPro" id="IPR001878">
    <property type="entry name" value="Znf_CCHC"/>
</dbReference>
<dbReference type="GO" id="GO:0031499">
    <property type="term" value="C:TRAMP complex"/>
    <property type="evidence" value="ECO:0007669"/>
    <property type="project" value="TreeGrafter"/>
</dbReference>
<dbReference type="GO" id="GO:0071038">
    <property type="term" value="P:TRAMP-dependent tRNA surveillance pathway"/>
    <property type="evidence" value="ECO:0007669"/>
    <property type="project" value="TreeGrafter"/>
</dbReference>
<evidence type="ECO:0000256" key="5">
    <source>
        <dbReference type="ARBA" id="ARBA00022833"/>
    </source>
</evidence>
<dbReference type="AlphaFoldDB" id="D8M6C1"/>
<keyword evidence="5" id="KW-0862">Zinc</keyword>
<reference evidence="9" key="1">
    <citation type="submission" date="2010-02" db="EMBL/GenBank/DDBJ databases">
        <title>Sequencing and annotation of the Blastocystis hominis genome.</title>
        <authorList>
            <person name="Wincker P."/>
        </authorList>
    </citation>
    <scope>NUCLEOTIDE SEQUENCE</scope>
    <source>
        <strain evidence="9">Singapore isolate B</strain>
    </source>
</reference>
<dbReference type="Proteomes" id="UP000008312">
    <property type="component" value="Unassembled WGS sequence"/>
</dbReference>
<evidence type="ECO:0000256" key="6">
    <source>
        <dbReference type="ARBA" id="ARBA00023242"/>
    </source>
</evidence>
<dbReference type="PANTHER" id="PTHR46543:SF1">
    <property type="entry name" value="ZINC FINGER CCHC DOMAIN-CONTAINING PROTEIN 7"/>
    <property type="match status" value="1"/>
</dbReference>
<dbReference type="GO" id="GO:0008270">
    <property type="term" value="F:zinc ion binding"/>
    <property type="evidence" value="ECO:0007669"/>
    <property type="project" value="UniProtKB-KW"/>
</dbReference>
<evidence type="ECO:0000256" key="7">
    <source>
        <dbReference type="PROSITE-ProRule" id="PRU00047"/>
    </source>
</evidence>
<dbReference type="GO" id="GO:0071035">
    <property type="term" value="P:nuclear polyadenylation-dependent rRNA catabolic process"/>
    <property type="evidence" value="ECO:0007669"/>
    <property type="project" value="TreeGrafter"/>
</dbReference>
<evidence type="ECO:0000256" key="3">
    <source>
        <dbReference type="ARBA" id="ARBA00022737"/>
    </source>
</evidence>
<dbReference type="PROSITE" id="PS50158">
    <property type="entry name" value="ZF_CCHC"/>
    <property type="match status" value="4"/>
</dbReference>
<protein>
    <recommendedName>
        <fullName evidence="8">CCHC-type domain-containing protein</fullName>
    </recommendedName>
</protein>
<dbReference type="OrthoDB" id="3863715at2759"/>